<dbReference type="OrthoDB" id="9805924at2"/>
<protein>
    <submittedName>
        <fullName evidence="2">GNAT family N-acetyltransferase</fullName>
    </submittedName>
</protein>
<sequence>MSFTVQLWQPEAADEPLLAALFNVFQVLRPHLDLHEFSQRVCRQAAEGYRIAYIEEGGQVLAVAGFRVVHFLAWGRVLYLDDLVTDPGQKRRGLAGALMDWLKQHAAVQGCAELHLDSGYQRHDAHRLYLNQGMVMNCHHFAVPVKA</sequence>
<dbReference type="InterPro" id="IPR016181">
    <property type="entry name" value="Acyl_CoA_acyltransferase"/>
</dbReference>
<evidence type="ECO:0000313" key="3">
    <source>
        <dbReference type="Proteomes" id="UP000238196"/>
    </source>
</evidence>
<name>A0A2S5KUP2_9PROT</name>
<accession>A0A2S5KUP2</accession>
<evidence type="ECO:0000313" key="2">
    <source>
        <dbReference type="EMBL" id="PPC78239.1"/>
    </source>
</evidence>
<dbReference type="Proteomes" id="UP000238196">
    <property type="component" value="Unassembled WGS sequence"/>
</dbReference>
<organism evidence="2 3">
    <name type="scientific">Proteobacteria bacterium 228</name>
    <dbReference type="NCBI Taxonomy" id="2083153"/>
    <lineage>
        <taxon>Bacteria</taxon>
        <taxon>Pseudomonadati</taxon>
        <taxon>Pseudomonadota</taxon>
    </lineage>
</organism>
<dbReference type="InterPro" id="IPR000182">
    <property type="entry name" value="GNAT_dom"/>
</dbReference>
<proteinExistence type="predicted"/>
<evidence type="ECO:0000259" key="1">
    <source>
        <dbReference type="PROSITE" id="PS51186"/>
    </source>
</evidence>
<dbReference type="GO" id="GO:0016747">
    <property type="term" value="F:acyltransferase activity, transferring groups other than amino-acyl groups"/>
    <property type="evidence" value="ECO:0007669"/>
    <property type="project" value="InterPro"/>
</dbReference>
<reference evidence="2 3" key="1">
    <citation type="submission" date="2018-02" db="EMBL/GenBank/DDBJ databases">
        <title>novel marine gammaproteobacteria from coastal saline agro ecosystem.</title>
        <authorList>
            <person name="Krishnan R."/>
            <person name="Ramesh Kumar N."/>
        </authorList>
    </citation>
    <scope>NUCLEOTIDE SEQUENCE [LARGE SCALE GENOMIC DNA]</scope>
    <source>
        <strain evidence="2 3">228</strain>
    </source>
</reference>
<dbReference type="Pfam" id="PF00583">
    <property type="entry name" value="Acetyltransf_1"/>
    <property type="match status" value="1"/>
</dbReference>
<comment type="caution">
    <text evidence="2">The sequence shown here is derived from an EMBL/GenBank/DDBJ whole genome shotgun (WGS) entry which is preliminary data.</text>
</comment>
<dbReference type="Gene3D" id="3.40.630.30">
    <property type="match status" value="1"/>
</dbReference>
<dbReference type="CDD" id="cd04301">
    <property type="entry name" value="NAT_SF"/>
    <property type="match status" value="1"/>
</dbReference>
<dbReference type="EMBL" id="PRLP01000017">
    <property type="protein sequence ID" value="PPC78239.1"/>
    <property type="molecule type" value="Genomic_DNA"/>
</dbReference>
<dbReference type="SUPFAM" id="SSF55729">
    <property type="entry name" value="Acyl-CoA N-acyltransferases (Nat)"/>
    <property type="match status" value="1"/>
</dbReference>
<dbReference type="AlphaFoldDB" id="A0A2S5KUP2"/>
<dbReference type="PROSITE" id="PS51186">
    <property type="entry name" value="GNAT"/>
    <property type="match status" value="1"/>
</dbReference>
<gene>
    <name evidence="2" type="ORF">C4K68_06295</name>
</gene>
<feature type="domain" description="N-acetyltransferase" evidence="1">
    <location>
        <begin position="5"/>
        <end position="147"/>
    </location>
</feature>